<dbReference type="PROSITE" id="PS51371">
    <property type="entry name" value="CBS"/>
    <property type="match status" value="1"/>
</dbReference>
<keyword evidence="6" id="KW-1185">Reference proteome</keyword>
<comment type="caution">
    <text evidence="5">The sequence shown here is derived from an EMBL/GenBank/DDBJ whole genome shotgun (WGS) entry which is preliminary data.</text>
</comment>
<dbReference type="OrthoDB" id="9808528at2"/>
<dbReference type="InterPro" id="IPR014710">
    <property type="entry name" value="RmlC-like_jellyroll"/>
</dbReference>
<evidence type="ECO:0000256" key="1">
    <source>
        <dbReference type="ARBA" id="ARBA00023122"/>
    </source>
</evidence>
<dbReference type="Gene3D" id="3.10.580.10">
    <property type="entry name" value="CBS-domain"/>
    <property type="match status" value="1"/>
</dbReference>
<evidence type="ECO:0000313" key="5">
    <source>
        <dbReference type="EMBL" id="KYJ85813.1"/>
    </source>
</evidence>
<evidence type="ECO:0008006" key="7">
    <source>
        <dbReference type="Google" id="ProtNLM"/>
    </source>
</evidence>
<dbReference type="PANTHER" id="PTHR43080:SF2">
    <property type="entry name" value="CBS DOMAIN-CONTAINING PROTEIN"/>
    <property type="match status" value="1"/>
</dbReference>
<dbReference type="SMART" id="SM00116">
    <property type="entry name" value="CBS"/>
    <property type="match status" value="2"/>
</dbReference>
<dbReference type="SUPFAM" id="SSF51206">
    <property type="entry name" value="cAMP-binding domain-like"/>
    <property type="match status" value="1"/>
</dbReference>
<dbReference type="EMBL" id="LNKT01000067">
    <property type="protein sequence ID" value="KYJ85813.1"/>
    <property type="molecule type" value="Genomic_DNA"/>
</dbReference>
<dbReference type="Pfam" id="PF00571">
    <property type="entry name" value="CBS"/>
    <property type="match status" value="2"/>
</dbReference>
<dbReference type="InterPro" id="IPR018490">
    <property type="entry name" value="cNMP-bd_dom_sf"/>
</dbReference>
<evidence type="ECO:0000256" key="2">
    <source>
        <dbReference type="PROSITE-ProRule" id="PRU00703"/>
    </source>
</evidence>
<dbReference type="InterPro" id="IPR051257">
    <property type="entry name" value="Diverse_CBS-Domain"/>
</dbReference>
<dbReference type="InterPro" id="IPR000644">
    <property type="entry name" value="CBS_dom"/>
</dbReference>
<dbReference type="Pfam" id="PF10335">
    <property type="entry name" value="DUF294_C"/>
    <property type="match status" value="1"/>
</dbReference>
<organism evidence="5 6">
    <name type="scientific">Sulfurovum riftiae</name>
    <dbReference type="NCBI Taxonomy" id="1630136"/>
    <lineage>
        <taxon>Bacteria</taxon>
        <taxon>Pseudomonadati</taxon>
        <taxon>Campylobacterota</taxon>
        <taxon>Epsilonproteobacteria</taxon>
        <taxon>Campylobacterales</taxon>
        <taxon>Sulfurovaceae</taxon>
        <taxon>Sulfurovum</taxon>
    </lineage>
</organism>
<dbReference type="AlphaFoldDB" id="A0A151CEY1"/>
<dbReference type="PANTHER" id="PTHR43080">
    <property type="entry name" value="CBS DOMAIN-CONTAINING PROTEIN CBSX3, MITOCHONDRIAL"/>
    <property type="match status" value="1"/>
</dbReference>
<dbReference type="InterPro" id="IPR005105">
    <property type="entry name" value="GlnD_Uridyltrans_N"/>
</dbReference>
<evidence type="ECO:0000313" key="6">
    <source>
        <dbReference type="Proteomes" id="UP000075359"/>
    </source>
</evidence>
<feature type="domain" description="CBS" evidence="4">
    <location>
        <begin position="215"/>
        <end position="273"/>
    </location>
</feature>
<gene>
    <name evidence="5" type="ORF">AS592_03485</name>
</gene>
<keyword evidence="1 2" id="KW-0129">CBS domain</keyword>
<evidence type="ECO:0000259" key="4">
    <source>
        <dbReference type="PROSITE" id="PS51371"/>
    </source>
</evidence>
<dbReference type="SMART" id="SM00100">
    <property type="entry name" value="cNMP"/>
    <property type="match status" value="1"/>
</dbReference>
<dbReference type="SUPFAM" id="SSF54631">
    <property type="entry name" value="CBS-domain pair"/>
    <property type="match status" value="1"/>
</dbReference>
<name>A0A151CEY1_9BACT</name>
<evidence type="ECO:0000259" key="3">
    <source>
        <dbReference type="PROSITE" id="PS50042"/>
    </source>
</evidence>
<dbReference type="CDD" id="cd00038">
    <property type="entry name" value="CAP_ED"/>
    <property type="match status" value="1"/>
</dbReference>
<reference evidence="5 6" key="1">
    <citation type="submission" date="2015-11" db="EMBL/GenBank/DDBJ databases">
        <title>Draft genome of Sulfurovum riftiae 1812E, a member of the Epsilonproteobacteria isolated from the tube of the deep-sea hydrothermal vent tubewom Riftia pachyptila.</title>
        <authorList>
            <person name="Vetriani C."/>
            <person name="Giovannelli D."/>
        </authorList>
    </citation>
    <scope>NUCLEOTIDE SEQUENCE [LARGE SCALE GENOMIC DNA]</scope>
    <source>
        <strain evidence="5 6">1812E</strain>
    </source>
</reference>
<dbReference type="PROSITE" id="PS50042">
    <property type="entry name" value="CNMP_BINDING_3"/>
    <property type="match status" value="1"/>
</dbReference>
<dbReference type="GO" id="GO:0008773">
    <property type="term" value="F:[protein-PII] uridylyltransferase activity"/>
    <property type="evidence" value="ECO:0007669"/>
    <property type="project" value="InterPro"/>
</dbReference>
<dbReference type="InterPro" id="IPR018821">
    <property type="entry name" value="DUF294_put_nucleoTrafse_sb-bd"/>
</dbReference>
<dbReference type="RefSeq" id="WP_067332284.1">
    <property type="nucleotide sequence ID" value="NZ_LNKT01000067.1"/>
</dbReference>
<feature type="domain" description="Cyclic nucleotide-binding" evidence="3">
    <location>
        <begin position="13"/>
        <end position="128"/>
    </location>
</feature>
<dbReference type="Pfam" id="PF00027">
    <property type="entry name" value="cNMP_binding"/>
    <property type="match status" value="1"/>
</dbReference>
<dbReference type="Pfam" id="PF03445">
    <property type="entry name" value="DUF294"/>
    <property type="match status" value="1"/>
</dbReference>
<dbReference type="STRING" id="1630136.AS592_03485"/>
<dbReference type="Proteomes" id="UP000075359">
    <property type="component" value="Unassembled WGS sequence"/>
</dbReference>
<dbReference type="InterPro" id="IPR046342">
    <property type="entry name" value="CBS_dom_sf"/>
</dbReference>
<accession>A0A151CEY1</accession>
<protein>
    <recommendedName>
        <fullName evidence="7">Cyclic nucleotide-binding protein</fullName>
    </recommendedName>
</protein>
<proteinExistence type="predicted"/>
<dbReference type="CDD" id="cd05401">
    <property type="entry name" value="NT_GlnE_GlnD_like"/>
    <property type="match status" value="1"/>
</dbReference>
<dbReference type="InterPro" id="IPR000595">
    <property type="entry name" value="cNMP-bd_dom"/>
</dbReference>
<sequence length="608" mass="69858">MIALLDRLKEHLPFSLLDETQQQAIEASAQIAYYPKKVQLIAAESRPETLYYIIKGLVEAKEEEELVDLYHQDDTFGGIELIEDQESDFDYVVTEELICYEIPKEVFLTLCKENTDFKNYFFSSIVERIEMIKERKESAKMADIMVARVESSILRSACIVDAKMPILEAIAILEEERAVALLVKNEVGYGIVTDADLRKYILHREEQNLTQISDIQTYPIISVNEGELLFNVLLLMTGNSIKHLPVLDLNDEPIGVLVLIDLLSYFSNQSHLIGNQIEKAEDLKSVIDASKRIDVMIKTLHLKGVKSRYIARLVSEMHKKMYARLFEFIFPKAWHKKCTLILMGSEGRGEQILRTDQDNAMIFEDGFEPEGKEETLLQFTEALDEIGFPRCEGNVMVINPKWAKTGEAYREGIRRWIEYPDQEGLMDLAIFYDSFAVAGNIELFKALRSYLFEEVGKHKTFLPHFARPIESFESPIGLFSRFISTDKAHKDEIDIKKGALFTLIHGVRALALEHAITKTNTTERIKVLNNVGYMNKEDAVNLIEALEVLNTFRLHARLEKMEQGKETDNYIALKQLSKLEKDTLKEALKMVESFKKRVSYHFHLSMVS</sequence>
<dbReference type="Gene3D" id="2.60.120.10">
    <property type="entry name" value="Jelly Rolls"/>
    <property type="match status" value="1"/>
</dbReference>